<feature type="transmembrane region" description="Helical" evidence="7">
    <location>
        <begin position="347"/>
        <end position="379"/>
    </location>
</feature>
<gene>
    <name evidence="8" type="ORF">HETSPECPRED_002379</name>
</gene>
<name>A0A8H3PHC1_9LECA</name>
<feature type="transmembrane region" description="Helical" evidence="7">
    <location>
        <begin position="486"/>
        <end position="509"/>
    </location>
</feature>
<organism evidence="8 9">
    <name type="scientific">Heterodermia speciosa</name>
    <dbReference type="NCBI Taxonomy" id="116794"/>
    <lineage>
        <taxon>Eukaryota</taxon>
        <taxon>Fungi</taxon>
        <taxon>Dikarya</taxon>
        <taxon>Ascomycota</taxon>
        <taxon>Pezizomycotina</taxon>
        <taxon>Lecanoromycetes</taxon>
        <taxon>OSLEUM clade</taxon>
        <taxon>Lecanoromycetidae</taxon>
        <taxon>Caliciales</taxon>
        <taxon>Physciaceae</taxon>
        <taxon>Heterodermia</taxon>
    </lineage>
</organism>
<keyword evidence="9" id="KW-1185">Reference proteome</keyword>
<dbReference type="Pfam" id="PF13520">
    <property type="entry name" value="AA_permease_2"/>
    <property type="match status" value="1"/>
</dbReference>
<evidence type="ECO:0000256" key="1">
    <source>
        <dbReference type="ARBA" id="ARBA00004141"/>
    </source>
</evidence>
<feature type="transmembrane region" description="Helical" evidence="7">
    <location>
        <begin position="141"/>
        <end position="164"/>
    </location>
</feature>
<dbReference type="PANTHER" id="PTHR45649">
    <property type="entry name" value="AMINO-ACID PERMEASE BAT1"/>
    <property type="match status" value="1"/>
</dbReference>
<dbReference type="AlphaFoldDB" id="A0A8H3PHC1"/>
<feature type="transmembrane region" description="Helical" evidence="7">
    <location>
        <begin position="400"/>
        <end position="422"/>
    </location>
</feature>
<evidence type="ECO:0000256" key="3">
    <source>
        <dbReference type="ARBA" id="ARBA00022692"/>
    </source>
</evidence>
<evidence type="ECO:0000256" key="4">
    <source>
        <dbReference type="ARBA" id="ARBA00022989"/>
    </source>
</evidence>
<dbReference type="EMBL" id="CAJPDS010000151">
    <property type="protein sequence ID" value="CAF9940325.1"/>
    <property type="molecule type" value="Genomic_DNA"/>
</dbReference>
<feature type="transmembrane region" description="Helical" evidence="7">
    <location>
        <begin position="291"/>
        <end position="319"/>
    </location>
</feature>
<dbReference type="InterPro" id="IPR002293">
    <property type="entry name" value="AA/rel_permease1"/>
</dbReference>
<dbReference type="Gene3D" id="1.20.1740.10">
    <property type="entry name" value="Amino acid/polyamine transporter I"/>
    <property type="match status" value="1"/>
</dbReference>
<feature type="transmembrane region" description="Helical" evidence="7">
    <location>
        <begin position="428"/>
        <end position="450"/>
    </location>
</feature>
<dbReference type="GO" id="GO:0016020">
    <property type="term" value="C:membrane"/>
    <property type="evidence" value="ECO:0007669"/>
    <property type="project" value="UniProtKB-SubCell"/>
</dbReference>
<dbReference type="GO" id="GO:0022857">
    <property type="term" value="F:transmembrane transporter activity"/>
    <property type="evidence" value="ECO:0007669"/>
    <property type="project" value="InterPro"/>
</dbReference>
<keyword evidence="3 7" id="KW-0812">Transmembrane</keyword>
<reference evidence="8" key="1">
    <citation type="submission" date="2021-03" db="EMBL/GenBank/DDBJ databases">
        <authorList>
            <person name="Tagirdzhanova G."/>
        </authorList>
    </citation>
    <scope>NUCLEOTIDE SEQUENCE</scope>
</reference>
<dbReference type="Proteomes" id="UP000664521">
    <property type="component" value="Unassembled WGS sequence"/>
</dbReference>
<feature type="region of interest" description="Disordered" evidence="6">
    <location>
        <begin position="15"/>
        <end position="38"/>
    </location>
</feature>
<dbReference type="OrthoDB" id="3257095at2759"/>
<comment type="subcellular location">
    <subcellularLocation>
        <location evidence="1">Membrane</location>
        <topology evidence="1">Multi-pass membrane protein</topology>
    </subcellularLocation>
</comment>
<sequence>MGASMELRAVNEHGGAISKGSINGGEKTPQTTEYEIPSADQRDAQALARLGKKPVLKRRFSFMAMLGFTCTVLVTWEVIPLIYTTGLTNGGSAGFIYSYIFSFAGSLSLFTVMGEMASLAPTSGGQYHWTFMLSPASCRKFFSYIMGWLVICGWQALVASSAYLSANTILTLVTMNNPGYSPTQWQGTLLYWVLMGLAILANVFSSTILPKLEFFILVLHILGFFAFLIPLVYLSPEKATSAKVWTEFNNGGNWPTQALSVFIGLIGSVFANNGTDCAVHMAEEIIGADVVIPWCVFTTSALNGILGFGTLLAMLYVTIDIDAVLDSPTGKLGFPFMQVVLDSVGSYAGASVIISIVIAMFIFAIIAFLATASRIVFAFGRDKGLPFWQTMAKVNPKTAIPNYAIYVLAGVACFVGIINLGSATAFNIILSIGISSLYCSYTITEALLLWRRIRGDIRKPSEMGGHTWHANELVWGPFHIPGLWGIALNAFAVCYGTVVIIFCFFPSTVDPDPAHMNWACLITAVIVFVAVGYYLIYAKKVYKGPVVEIAPYQIS</sequence>
<evidence type="ECO:0000256" key="2">
    <source>
        <dbReference type="ARBA" id="ARBA00022448"/>
    </source>
</evidence>
<evidence type="ECO:0000256" key="5">
    <source>
        <dbReference type="ARBA" id="ARBA00023136"/>
    </source>
</evidence>
<keyword evidence="5 7" id="KW-0472">Membrane</keyword>
<evidence type="ECO:0000256" key="7">
    <source>
        <dbReference type="SAM" id="Phobius"/>
    </source>
</evidence>
<proteinExistence type="predicted"/>
<feature type="transmembrane region" description="Helical" evidence="7">
    <location>
        <begin position="184"/>
        <end position="205"/>
    </location>
</feature>
<feature type="transmembrane region" description="Helical" evidence="7">
    <location>
        <begin position="515"/>
        <end position="536"/>
    </location>
</feature>
<keyword evidence="4 7" id="KW-1133">Transmembrane helix</keyword>
<evidence type="ECO:0000256" key="6">
    <source>
        <dbReference type="SAM" id="MobiDB-lite"/>
    </source>
</evidence>
<evidence type="ECO:0008006" key="10">
    <source>
        <dbReference type="Google" id="ProtNLM"/>
    </source>
</evidence>
<dbReference type="PANTHER" id="PTHR45649:SF1">
    <property type="entry name" value="TRANSPORTER, PUTATIVE (EUROFUNG)-RELATED"/>
    <property type="match status" value="1"/>
</dbReference>
<protein>
    <recommendedName>
        <fullName evidence="10">Amino acid transporter</fullName>
    </recommendedName>
</protein>
<keyword evidence="2" id="KW-0813">Transport</keyword>
<feature type="transmembrane region" description="Helical" evidence="7">
    <location>
        <begin position="254"/>
        <end position="271"/>
    </location>
</feature>
<accession>A0A8H3PHC1</accession>
<comment type="caution">
    <text evidence="8">The sequence shown here is derived from an EMBL/GenBank/DDBJ whole genome shotgun (WGS) entry which is preliminary data.</text>
</comment>
<feature type="transmembrane region" description="Helical" evidence="7">
    <location>
        <begin position="212"/>
        <end position="234"/>
    </location>
</feature>
<evidence type="ECO:0000313" key="8">
    <source>
        <dbReference type="EMBL" id="CAF9940325.1"/>
    </source>
</evidence>
<dbReference type="PIRSF" id="PIRSF006060">
    <property type="entry name" value="AA_transporter"/>
    <property type="match status" value="1"/>
</dbReference>
<feature type="transmembrane region" description="Helical" evidence="7">
    <location>
        <begin position="62"/>
        <end position="83"/>
    </location>
</feature>
<evidence type="ECO:0000313" key="9">
    <source>
        <dbReference type="Proteomes" id="UP000664521"/>
    </source>
</evidence>
<feature type="transmembrane region" description="Helical" evidence="7">
    <location>
        <begin position="95"/>
        <end position="120"/>
    </location>
</feature>